<evidence type="ECO:0000313" key="3">
    <source>
        <dbReference type="EMBL" id="CAA9292813.1"/>
    </source>
</evidence>
<evidence type="ECO:0000259" key="2">
    <source>
        <dbReference type="Pfam" id="PF07811"/>
    </source>
</evidence>
<name>A0A6J4K1S0_9ACTN</name>
<reference evidence="3" key="1">
    <citation type="submission" date="2020-02" db="EMBL/GenBank/DDBJ databases">
        <authorList>
            <person name="Meier V. D."/>
        </authorList>
    </citation>
    <scope>NUCLEOTIDE SEQUENCE</scope>
    <source>
        <strain evidence="3">AVDCRST_MAG41</strain>
    </source>
</reference>
<proteinExistence type="predicted"/>
<organism evidence="3">
    <name type="scientific">uncultured Mycobacteriales bacterium</name>
    <dbReference type="NCBI Taxonomy" id="581187"/>
    <lineage>
        <taxon>Bacteria</taxon>
        <taxon>Bacillati</taxon>
        <taxon>Actinomycetota</taxon>
        <taxon>Actinomycetes</taxon>
        <taxon>Mycobacteriales</taxon>
        <taxon>environmental samples</taxon>
    </lineage>
</organism>
<keyword evidence="1" id="KW-1133">Transmembrane helix</keyword>
<evidence type="ECO:0000256" key="1">
    <source>
        <dbReference type="SAM" id="Phobius"/>
    </source>
</evidence>
<accession>A0A6J4K1S0</accession>
<keyword evidence="1" id="KW-0812">Transmembrane</keyword>
<protein>
    <recommendedName>
        <fullName evidence="2">TadE-like domain-containing protein</fullName>
    </recommendedName>
</protein>
<dbReference type="EMBL" id="CADCTP010000441">
    <property type="protein sequence ID" value="CAA9292813.1"/>
    <property type="molecule type" value="Genomic_DNA"/>
</dbReference>
<dbReference type="InterPro" id="IPR012495">
    <property type="entry name" value="TadE-like_dom"/>
</dbReference>
<sequence>MTRRSRDAGNAIVEFALWLPLLLVALASCLQLMVALYDDRAAQDAARVALRAQQAGADPEAAARAALAGRGGDAMVTVDDGTVRVVLSVRQFVPWLPESARTAEGVAGELP</sequence>
<feature type="domain" description="TadE-like" evidence="2">
    <location>
        <begin position="9"/>
        <end position="51"/>
    </location>
</feature>
<keyword evidence="1" id="KW-0472">Membrane</keyword>
<dbReference type="AlphaFoldDB" id="A0A6J4K1S0"/>
<dbReference type="Pfam" id="PF07811">
    <property type="entry name" value="TadE"/>
    <property type="match status" value="1"/>
</dbReference>
<feature type="transmembrane region" description="Helical" evidence="1">
    <location>
        <begin position="15"/>
        <end position="37"/>
    </location>
</feature>
<dbReference type="PROSITE" id="PS51257">
    <property type="entry name" value="PROKAR_LIPOPROTEIN"/>
    <property type="match status" value="1"/>
</dbReference>
<gene>
    <name evidence="3" type="ORF">AVDCRST_MAG41-4564</name>
</gene>